<feature type="region of interest" description="Disordered" evidence="1">
    <location>
        <begin position="1"/>
        <end position="125"/>
    </location>
</feature>
<proteinExistence type="predicted"/>
<feature type="region of interest" description="Disordered" evidence="1">
    <location>
        <begin position="560"/>
        <end position="579"/>
    </location>
</feature>
<feature type="compositionally biased region" description="Basic residues" evidence="1">
    <location>
        <begin position="56"/>
        <end position="67"/>
    </location>
</feature>
<feature type="compositionally biased region" description="Low complexity" evidence="1">
    <location>
        <begin position="850"/>
        <end position="892"/>
    </location>
</feature>
<evidence type="ECO:0000256" key="1">
    <source>
        <dbReference type="SAM" id="MobiDB-lite"/>
    </source>
</evidence>
<feature type="compositionally biased region" description="Polar residues" evidence="1">
    <location>
        <begin position="396"/>
        <end position="411"/>
    </location>
</feature>
<feature type="compositionally biased region" description="Pro residues" evidence="1">
    <location>
        <begin position="723"/>
        <end position="732"/>
    </location>
</feature>
<feature type="compositionally biased region" description="Basic and acidic residues" evidence="1">
    <location>
        <begin position="383"/>
        <end position="393"/>
    </location>
</feature>
<keyword evidence="3" id="KW-1185">Reference proteome</keyword>
<feature type="compositionally biased region" description="Basic and acidic residues" evidence="1">
    <location>
        <begin position="915"/>
        <end position="928"/>
    </location>
</feature>
<protein>
    <submittedName>
        <fullName evidence="2">Uncharacterized protein</fullName>
    </submittedName>
</protein>
<dbReference type="Proteomes" id="UP000827549">
    <property type="component" value="Chromosome 2"/>
</dbReference>
<sequence>MAKSKRNHKSKKKAQRTSWTQSQANPDAQEQPAPLRSILKTSSSGDTAPPQASGSKSKKKRHVKWDKKHQYIPAPPTGDSGDDSGDDRGDESATAFRSTSTAVPVKLSDRVGSGRPLTLRDPPPVKLTEIPDDARAALNVRNLALRPDAKPLELGLKSLHDSGFEFLATDAGYEEMKYLYPAVPPSDVELADIVLHAPGSRQPPIIVGYRSYMDVLRAEAGSLPVSERREPLNGTAFGYAYVLRAEAEKLDFREVRYQFVVRRDASINAQLELHHQVLQHLLTEDDWVMFKGSLCTGELLPKSFKETWAQLLGEAFGKYQAEVWQDRSADKLKRGDLPSPAEHAAAKAELAARQLAERMAREWADKSIFVPFDVPWGAKGKKKEAQKGEDKAAEASTTSNHSSNGDTSRSAQARPGSASPDSLLSTSYAQFNRPDEDELLEAFFTCARTAAALNLPDPLPEGDERAVQAFEDGYITYQEELAAGSAAQGDLAIWGDFDPLTFFEFIELIDERMLSVPSHQTGSALNPIPAAAEEKTPPIPEATSETVLSNLGPVDQVLDSADTRDSEPPTDLTIIPDDVTGSKKTYDRVPAGVEDASGEVEKVNKVNTKASAIPTEMQAMSAIAGMKDGGSSVNVASVAPGEEANATEKVAESSVTAPPASSTLPHGQVRGYKNTHGRVTTAVPEGAEGEIEKVDSVASGSTNQMQAAPASVSQAPALHSAPSPSPLQLPPSVPVTGIGLPTYFDDYIHPVFKSVPKRSEPAPATTSRLQPLVDTQHKADGSSVGVPKSNPAHPSKPSQSTSAAALSTPPGNAPSNVIPPASAHLVNGITTPTETPGGLTPTQTRHEAPRSAVVAPKPRPAPLLKLTRSTSSAAVSTPPADAPSDPSAPASALFVNGITTPTETSGLLSPTQIRNARERESNETRKVAPTESAAQAEVTAGPSTPVTGFPNYTKGAKVQSIKSVLHSKPVERRKAQKILGDRQAKEKAWDEEYKKVHDEAIQLAGAKLSTFVQRIFKANGGQMPAQDVMREQMNLAFMEYNEHLNNFEKQKTCPVRRRLDRAGFVFEMQKGKFATKFRDHNK</sequence>
<dbReference type="RefSeq" id="XP_062625910.1">
    <property type="nucleotide sequence ID" value="XM_062769926.1"/>
</dbReference>
<dbReference type="PANTHER" id="PTHR24216:SF8">
    <property type="entry name" value="PAXILLIN, ISOFORM F"/>
    <property type="match status" value="1"/>
</dbReference>
<dbReference type="PANTHER" id="PTHR24216">
    <property type="entry name" value="PAXILLIN-RELATED"/>
    <property type="match status" value="1"/>
</dbReference>
<feature type="compositionally biased region" description="Polar residues" evidence="1">
    <location>
        <begin position="897"/>
        <end position="914"/>
    </location>
</feature>
<feature type="compositionally biased region" description="Low complexity" evidence="1">
    <location>
        <begin position="828"/>
        <end position="843"/>
    </location>
</feature>
<organism evidence="2 3">
    <name type="scientific">Vanrija pseudolonga</name>
    <dbReference type="NCBI Taxonomy" id="143232"/>
    <lineage>
        <taxon>Eukaryota</taxon>
        <taxon>Fungi</taxon>
        <taxon>Dikarya</taxon>
        <taxon>Basidiomycota</taxon>
        <taxon>Agaricomycotina</taxon>
        <taxon>Tremellomycetes</taxon>
        <taxon>Trichosporonales</taxon>
        <taxon>Trichosporonaceae</taxon>
        <taxon>Vanrija</taxon>
    </lineage>
</organism>
<feature type="compositionally biased region" description="Low complexity" evidence="1">
    <location>
        <begin position="706"/>
        <end position="722"/>
    </location>
</feature>
<name>A0AAF0Y406_9TREE</name>
<accession>A0AAF0Y406</accession>
<evidence type="ECO:0000313" key="2">
    <source>
        <dbReference type="EMBL" id="WOO79878.1"/>
    </source>
</evidence>
<feature type="compositionally biased region" description="Basic residues" evidence="1">
    <location>
        <begin position="1"/>
        <end position="15"/>
    </location>
</feature>
<dbReference type="GeneID" id="87806635"/>
<feature type="region of interest" description="Disordered" evidence="1">
    <location>
        <begin position="644"/>
        <end position="732"/>
    </location>
</feature>
<dbReference type="AlphaFoldDB" id="A0AAF0Y406"/>
<feature type="compositionally biased region" description="Polar residues" evidence="1">
    <location>
        <begin position="39"/>
        <end position="52"/>
    </location>
</feature>
<feature type="compositionally biased region" description="Polar residues" evidence="1">
    <location>
        <begin position="653"/>
        <end position="665"/>
    </location>
</feature>
<feature type="compositionally biased region" description="Polar residues" evidence="1">
    <location>
        <begin position="796"/>
        <end position="815"/>
    </location>
</feature>
<evidence type="ECO:0000313" key="3">
    <source>
        <dbReference type="Proteomes" id="UP000827549"/>
    </source>
</evidence>
<reference evidence="2" key="1">
    <citation type="submission" date="2023-10" db="EMBL/GenBank/DDBJ databases">
        <authorList>
            <person name="Noh H."/>
        </authorList>
    </citation>
    <scope>NUCLEOTIDE SEQUENCE</scope>
    <source>
        <strain evidence="2">DUCC4014</strain>
    </source>
</reference>
<feature type="region of interest" description="Disordered" evidence="1">
    <location>
        <begin position="380"/>
        <end position="424"/>
    </location>
</feature>
<feature type="compositionally biased region" description="Polar residues" evidence="1">
    <location>
        <begin position="16"/>
        <end position="28"/>
    </location>
</feature>
<dbReference type="EMBL" id="CP086715">
    <property type="protein sequence ID" value="WOO79878.1"/>
    <property type="molecule type" value="Genomic_DNA"/>
</dbReference>
<feature type="region of interest" description="Disordered" evidence="1">
    <location>
        <begin position="756"/>
        <end position="951"/>
    </location>
</feature>
<gene>
    <name evidence="2" type="ORF">LOC62_02G003391</name>
</gene>